<proteinExistence type="predicted"/>
<name>A0A7X6F8T7_9HYPH</name>
<evidence type="ECO:0000313" key="1">
    <source>
        <dbReference type="EMBL" id="QPK09207.1"/>
    </source>
</evidence>
<reference evidence="1 2" key="1">
    <citation type="submission" date="2020-11" db="EMBL/GenBank/DDBJ databases">
        <title>Indigenous Rhizobia Nodulating Common beans in Western Kenya.</title>
        <authorList>
            <person name="Wekesa C.S."/>
            <person name="Oelmueller R."/>
            <person name="Furch A.C."/>
        </authorList>
    </citation>
    <scope>NUCLEOTIDE SEQUENCE [LARGE SCALE GENOMIC DNA]</scope>
    <source>
        <strain evidence="2">BS3</strain>
    </source>
</reference>
<dbReference type="AlphaFoldDB" id="A0A7X6F8T7"/>
<gene>
    <name evidence="1" type="ORF">HER27_001075</name>
</gene>
<evidence type="ECO:0000313" key="2">
    <source>
        <dbReference type="Proteomes" id="UP000540266"/>
    </source>
</evidence>
<protein>
    <submittedName>
        <fullName evidence="1">Uncharacterized protein</fullName>
    </submittedName>
</protein>
<dbReference type="RefSeq" id="WP_167860902.1">
    <property type="nucleotide sequence ID" value="NZ_CP064931.1"/>
</dbReference>
<dbReference type="EMBL" id="CP064931">
    <property type="protein sequence ID" value="QPK09207.1"/>
    <property type="molecule type" value="Genomic_DNA"/>
</dbReference>
<sequence>MDTAFKDNLDQYINKLQRIAIRLNGVRGAHPLRIGREGAAIAMRSTRLFLSYCALVSLVRKRCLAPTLKLSPFRRLPS</sequence>
<dbReference type="Proteomes" id="UP000540266">
    <property type="component" value="Chromosome"/>
</dbReference>
<accession>A0A7X6F8T7</accession>
<organism evidence="1 2">
    <name type="scientific">Rhizobium phaseoli</name>
    <dbReference type="NCBI Taxonomy" id="396"/>
    <lineage>
        <taxon>Bacteria</taxon>
        <taxon>Pseudomonadati</taxon>
        <taxon>Pseudomonadota</taxon>
        <taxon>Alphaproteobacteria</taxon>
        <taxon>Hyphomicrobiales</taxon>
        <taxon>Rhizobiaceae</taxon>
        <taxon>Rhizobium/Agrobacterium group</taxon>
        <taxon>Rhizobium</taxon>
    </lineage>
</organism>